<keyword evidence="3" id="KW-0808">Transferase</keyword>
<proteinExistence type="inferred from homology"/>
<dbReference type="SUPFAM" id="SSF55729">
    <property type="entry name" value="Acyl-CoA N-acyltransferases (Nat)"/>
    <property type="match status" value="1"/>
</dbReference>
<dbReference type="VEuPathDB" id="FungiDB:SPRG_07681"/>
<evidence type="ECO:0000313" key="13">
    <source>
        <dbReference type="Proteomes" id="UP000030745"/>
    </source>
</evidence>
<keyword evidence="13" id="KW-1185">Reference proteome</keyword>
<evidence type="ECO:0000256" key="9">
    <source>
        <dbReference type="ARBA" id="ARBA00023315"/>
    </source>
</evidence>
<dbReference type="InterPro" id="IPR016181">
    <property type="entry name" value="Acyl_CoA_acyltransferase"/>
</dbReference>
<feature type="domain" description="N-acetyltransferase ESCO zinc-finger" evidence="10">
    <location>
        <begin position="40"/>
        <end position="79"/>
    </location>
</feature>
<dbReference type="Proteomes" id="UP000030745">
    <property type="component" value="Unassembled WGS sequence"/>
</dbReference>
<keyword evidence="8" id="KW-0131">Cell cycle</keyword>
<dbReference type="OrthoDB" id="428854at2759"/>
<dbReference type="PANTHER" id="PTHR45884">
    <property type="entry name" value="N-ACETYLTRANSFERASE ECO"/>
    <property type="match status" value="1"/>
</dbReference>
<dbReference type="GO" id="GO:0061733">
    <property type="term" value="F:protein-lysine-acetyltransferase activity"/>
    <property type="evidence" value="ECO:0007669"/>
    <property type="project" value="TreeGrafter"/>
</dbReference>
<evidence type="ECO:0000256" key="6">
    <source>
        <dbReference type="ARBA" id="ARBA00022833"/>
    </source>
</evidence>
<evidence type="ECO:0000259" key="11">
    <source>
        <dbReference type="Pfam" id="PF13880"/>
    </source>
</evidence>
<evidence type="ECO:0000256" key="1">
    <source>
        <dbReference type="ARBA" id="ARBA00004123"/>
    </source>
</evidence>
<dbReference type="EMBL" id="KK583220">
    <property type="protein sequence ID" value="KDO26968.1"/>
    <property type="molecule type" value="Genomic_DNA"/>
</dbReference>
<comment type="similarity">
    <text evidence="2">Belongs to the acetyltransferase family. ECO subfamily.</text>
</comment>
<dbReference type="Pfam" id="PF13878">
    <property type="entry name" value="zf-C2H2_3"/>
    <property type="match status" value="1"/>
</dbReference>
<dbReference type="CDD" id="cd04301">
    <property type="entry name" value="NAT_SF"/>
    <property type="match status" value="1"/>
</dbReference>
<keyword evidence="9" id="KW-0012">Acyltransferase</keyword>
<keyword evidence="4" id="KW-0479">Metal-binding</keyword>
<dbReference type="STRING" id="695850.A0A067C8X1"/>
<evidence type="ECO:0000256" key="8">
    <source>
        <dbReference type="ARBA" id="ARBA00023306"/>
    </source>
</evidence>
<gene>
    <name evidence="12" type="ORF">SPRG_07681</name>
</gene>
<evidence type="ECO:0000259" key="10">
    <source>
        <dbReference type="Pfam" id="PF13878"/>
    </source>
</evidence>
<dbReference type="AlphaFoldDB" id="A0A067C8X1"/>
<sequence>MAGNAFDVLMQRKPAATRKRKVACKAQPSGGTPKKAKAQQRFIDLGQADLGQRTCPACGFLYMAGLDADEKAHARFCKKVAAGVTVSGWKNERLHLTRGQSRIIELRGDDPAAHVKKLRQIKAVLDDTLGVIDETEFFARRHFIYVAKDNVVGCVCAEAITTAYPYSTTSGVITIDTNQPRDVLVGISHMWVHPRHRREGIAKALLDVVRQKFTYGMTIPTAQVAFSQPTADGMSFGTHYVAPAPMLLYAI</sequence>
<protein>
    <recommendedName>
        <fullName evidence="14">N-acetyltransferase domain-containing protein</fullName>
    </recommendedName>
</protein>
<dbReference type="GO" id="GO:0008270">
    <property type="term" value="F:zinc ion binding"/>
    <property type="evidence" value="ECO:0007669"/>
    <property type="project" value="UniProtKB-KW"/>
</dbReference>
<dbReference type="PANTHER" id="PTHR45884:SF2">
    <property type="entry name" value="N-ACETYLTRANSFERASE ECO"/>
    <property type="match status" value="1"/>
</dbReference>
<evidence type="ECO:0000256" key="5">
    <source>
        <dbReference type="ARBA" id="ARBA00022771"/>
    </source>
</evidence>
<dbReference type="RefSeq" id="XP_012202349.1">
    <property type="nucleotide sequence ID" value="XM_012346959.1"/>
</dbReference>
<dbReference type="OMA" id="KEHQKFC"/>
<accession>A0A067C8X1</accession>
<dbReference type="InterPro" id="IPR028009">
    <property type="entry name" value="ESCO_Acetyltransf_dom"/>
</dbReference>
<keyword evidence="7" id="KW-0539">Nucleus</keyword>
<dbReference type="GeneID" id="24129937"/>
<evidence type="ECO:0000256" key="4">
    <source>
        <dbReference type="ARBA" id="ARBA00022723"/>
    </source>
</evidence>
<organism evidence="12 13">
    <name type="scientific">Saprolegnia parasitica (strain CBS 223.65)</name>
    <dbReference type="NCBI Taxonomy" id="695850"/>
    <lineage>
        <taxon>Eukaryota</taxon>
        <taxon>Sar</taxon>
        <taxon>Stramenopiles</taxon>
        <taxon>Oomycota</taxon>
        <taxon>Saprolegniomycetes</taxon>
        <taxon>Saprolegniales</taxon>
        <taxon>Saprolegniaceae</taxon>
        <taxon>Saprolegnia</taxon>
    </lineage>
</organism>
<keyword evidence="6" id="KW-0862">Zinc</keyword>
<dbReference type="GO" id="GO:0007064">
    <property type="term" value="P:mitotic sister chromatid cohesion"/>
    <property type="evidence" value="ECO:0007669"/>
    <property type="project" value="TreeGrafter"/>
</dbReference>
<dbReference type="InterPro" id="IPR028005">
    <property type="entry name" value="AcTrfase_ESCO_Znf_dom"/>
</dbReference>
<feature type="domain" description="N-acetyltransferase ESCO acetyl-transferase" evidence="11">
    <location>
        <begin position="182"/>
        <end position="248"/>
    </location>
</feature>
<comment type="subcellular location">
    <subcellularLocation>
        <location evidence="1">Nucleus</location>
    </subcellularLocation>
</comment>
<reference evidence="12 13" key="1">
    <citation type="journal article" date="2013" name="PLoS Genet.">
        <title>Distinctive expansion of potential virulence genes in the genome of the oomycete fish pathogen Saprolegnia parasitica.</title>
        <authorList>
            <person name="Jiang R.H."/>
            <person name="de Bruijn I."/>
            <person name="Haas B.J."/>
            <person name="Belmonte R."/>
            <person name="Lobach L."/>
            <person name="Christie J."/>
            <person name="van den Ackerveken G."/>
            <person name="Bottin A."/>
            <person name="Bulone V."/>
            <person name="Diaz-Moreno S.M."/>
            <person name="Dumas B."/>
            <person name="Fan L."/>
            <person name="Gaulin E."/>
            <person name="Govers F."/>
            <person name="Grenville-Briggs L.J."/>
            <person name="Horner N.R."/>
            <person name="Levin J.Z."/>
            <person name="Mammella M."/>
            <person name="Meijer H.J."/>
            <person name="Morris P."/>
            <person name="Nusbaum C."/>
            <person name="Oome S."/>
            <person name="Phillips A.J."/>
            <person name="van Rooyen D."/>
            <person name="Rzeszutek E."/>
            <person name="Saraiva M."/>
            <person name="Secombes C.J."/>
            <person name="Seidl M.F."/>
            <person name="Snel B."/>
            <person name="Stassen J.H."/>
            <person name="Sykes S."/>
            <person name="Tripathy S."/>
            <person name="van den Berg H."/>
            <person name="Vega-Arreguin J.C."/>
            <person name="Wawra S."/>
            <person name="Young S.K."/>
            <person name="Zeng Q."/>
            <person name="Dieguez-Uribeondo J."/>
            <person name="Russ C."/>
            <person name="Tyler B.M."/>
            <person name="van West P."/>
        </authorList>
    </citation>
    <scope>NUCLEOTIDE SEQUENCE [LARGE SCALE GENOMIC DNA]</scope>
    <source>
        <strain evidence="12 13">CBS 223.65</strain>
    </source>
</reference>
<name>A0A067C8X1_SAPPC</name>
<keyword evidence="5" id="KW-0863">Zinc-finger</keyword>
<evidence type="ECO:0000313" key="12">
    <source>
        <dbReference type="EMBL" id="KDO26968.1"/>
    </source>
</evidence>
<dbReference type="GO" id="GO:0005634">
    <property type="term" value="C:nucleus"/>
    <property type="evidence" value="ECO:0007669"/>
    <property type="project" value="UniProtKB-SubCell"/>
</dbReference>
<evidence type="ECO:0000256" key="3">
    <source>
        <dbReference type="ARBA" id="ARBA00022679"/>
    </source>
</evidence>
<evidence type="ECO:0008006" key="14">
    <source>
        <dbReference type="Google" id="ProtNLM"/>
    </source>
</evidence>
<dbReference type="KEGG" id="spar:SPRG_07681"/>
<dbReference type="GO" id="GO:0000785">
    <property type="term" value="C:chromatin"/>
    <property type="evidence" value="ECO:0007669"/>
    <property type="project" value="TreeGrafter"/>
</dbReference>
<dbReference type="Pfam" id="PF13880">
    <property type="entry name" value="Acetyltransf_13"/>
    <property type="match status" value="1"/>
</dbReference>
<evidence type="ECO:0000256" key="2">
    <source>
        <dbReference type="ARBA" id="ARBA00005816"/>
    </source>
</evidence>
<evidence type="ECO:0000256" key="7">
    <source>
        <dbReference type="ARBA" id="ARBA00023242"/>
    </source>
</evidence>
<dbReference type="Gene3D" id="3.40.630.30">
    <property type="match status" value="1"/>
</dbReference>